<evidence type="ECO:0000256" key="9">
    <source>
        <dbReference type="RuleBase" id="RU368020"/>
    </source>
</evidence>
<dbReference type="PANTHER" id="PTHR39163">
    <property type="entry name" value="FERREDOXIN"/>
    <property type="match status" value="1"/>
</dbReference>
<sequence length="69" mass="7601">MKEDKVAGKPWVDKDQCISCGICIGNLPQVFRFDSHGKSECYDPEGADPETIQAQAVDLCPVSCIVWVE</sequence>
<keyword evidence="5 9" id="KW-0479">Metal-binding</keyword>
<comment type="function">
    <text evidence="2 9">Ferredoxins are iron-sulfur proteins that transfer electrons in a wide variety of metabolic reactions.</text>
</comment>
<evidence type="ECO:0000256" key="1">
    <source>
        <dbReference type="ARBA" id="ARBA00001966"/>
    </source>
</evidence>
<dbReference type="InterPro" id="IPR052395">
    <property type="entry name" value="ET_Ferredoxin"/>
</dbReference>
<keyword evidence="7 9" id="KW-0408">Iron</keyword>
<evidence type="ECO:0000256" key="3">
    <source>
        <dbReference type="ARBA" id="ARBA00022448"/>
    </source>
</evidence>
<dbReference type="Gene3D" id="3.30.70.20">
    <property type="match status" value="1"/>
</dbReference>
<evidence type="ECO:0000256" key="6">
    <source>
        <dbReference type="ARBA" id="ARBA00022982"/>
    </source>
</evidence>
<evidence type="ECO:0000256" key="5">
    <source>
        <dbReference type="ARBA" id="ARBA00022723"/>
    </source>
</evidence>
<evidence type="ECO:0000313" key="11">
    <source>
        <dbReference type="EMBL" id="GAW65302.1"/>
    </source>
</evidence>
<comment type="cofactor">
    <cofactor evidence="1">
        <name>[4Fe-4S] cluster</name>
        <dbReference type="ChEBI" id="CHEBI:49883"/>
    </cofactor>
</comment>
<evidence type="ECO:0000256" key="7">
    <source>
        <dbReference type="ARBA" id="ARBA00023004"/>
    </source>
</evidence>
<dbReference type="PRINTS" id="PR00352">
    <property type="entry name" value="3FE4SFRDOXIN"/>
</dbReference>
<dbReference type="PROSITE" id="PS51379">
    <property type="entry name" value="4FE4S_FER_2"/>
    <property type="match status" value="1"/>
</dbReference>
<evidence type="ECO:0000256" key="4">
    <source>
        <dbReference type="ARBA" id="ARBA00022485"/>
    </source>
</evidence>
<evidence type="ECO:0000259" key="10">
    <source>
        <dbReference type="PROSITE" id="PS51379"/>
    </source>
</evidence>
<dbReference type="SUPFAM" id="SSF54862">
    <property type="entry name" value="4Fe-4S ferredoxins"/>
    <property type="match status" value="1"/>
</dbReference>
<dbReference type="Proteomes" id="UP000194153">
    <property type="component" value="Unassembled WGS sequence"/>
</dbReference>
<name>A0ABQ0MDV7_9BACT</name>
<evidence type="ECO:0000256" key="2">
    <source>
        <dbReference type="ARBA" id="ARBA00003532"/>
    </source>
</evidence>
<gene>
    <name evidence="11" type="ORF">GPEL0_01f0110</name>
</gene>
<dbReference type="PANTHER" id="PTHR39163:SF1">
    <property type="entry name" value="FERREDOXIN"/>
    <property type="match status" value="1"/>
</dbReference>
<dbReference type="Pfam" id="PF13370">
    <property type="entry name" value="Fer4_13"/>
    <property type="match status" value="1"/>
</dbReference>
<proteinExistence type="predicted"/>
<comment type="caution">
    <text evidence="11">The sequence shown here is derived from an EMBL/GenBank/DDBJ whole genome shotgun (WGS) entry which is preliminary data.</text>
</comment>
<keyword evidence="3 9" id="KW-0813">Transport</keyword>
<keyword evidence="4" id="KW-0004">4Fe-4S</keyword>
<dbReference type="InterPro" id="IPR001080">
    <property type="entry name" value="3Fe4S_ferredoxin"/>
</dbReference>
<protein>
    <recommendedName>
        <fullName evidence="9">Ferredoxin</fullName>
    </recommendedName>
</protein>
<keyword evidence="6 9" id="KW-0249">Electron transport</keyword>
<keyword evidence="12" id="KW-1185">Reference proteome</keyword>
<dbReference type="EMBL" id="BDQG01000001">
    <property type="protein sequence ID" value="GAW65302.1"/>
    <property type="molecule type" value="Genomic_DNA"/>
</dbReference>
<reference evidence="11 12" key="1">
    <citation type="submission" date="2017-04" db="EMBL/GenBank/DDBJ databases">
        <authorList>
            <consortium name="Geobacter pelophilus Genome Sequencing"/>
            <person name="Aoyagi T."/>
            <person name="Koike H."/>
            <person name="Hori T."/>
        </authorList>
    </citation>
    <scope>NUCLEOTIDE SEQUENCE [LARGE SCALE GENOMIC DNA]</scope>
    <source>
        <strain evidence="11 12">Drf2</strain>
    </source>
</reference>
<dbReference type="InterPro" id="IPR017896">
    <property type="entry name" value="4Fe4S_Fe-S-bd"/>
</dbReference>
<accession>A0ABQ0MDV7</accession>
<evidence type="ECO:0000256" key="8">
    <source>
        <dbReference type="ARBA" id="ARBA00023014"/>
    </source>
</evidence>
<feature type="domain" description="4Fe-4S ferredoxin-type" evidence="10">
    <location>
        <begin position="8"/>
        <end position="36"/>
    </location>
</feature>
<reference evidence="12" key="2">
    <citation type="submission" date="2017-05" db="EMBL/GenBank/DDBJ databases">
        <title>Draft genome sequence of Geobacter pelophilus, a iron(III)-reducing bacteria.</title>
        <authorList>
            <person name="Aoyagi T."/>
            <person name="Koike H."/>
            <person name="Morita T."/>
            <person name="Sato Y."/>
            <person name="Habe H."/>
            <person name="Hori T."/>
        </authorList>
    </citation>
    <scope>NUCLEOTIDE SEQUENCE [LARGE SCALE GENOMIC DNA]</scope>
    <source>
        <strain evidence="12">Drf2</strain>
    </source>
</reference>
<evidence type="ECO:0000313" key="12">
    <source>
        <dbReference type="Proteomes" id="UP000194153"/>
    </source>
</evidence>
<organism evidence="11 12">
    <name type="scientific">Geoanaerobacter pelophilus</name>
    <dbReference type="NCBI Taxonomy" id="60036"/>
    <lineage>
        <taxon>Bacteria</taxon>
        <taxon>Pseudomonadati</taxon>
        <taxon>Thermodesulfobacteriota</taxon>
        <taxon>Desulfuromonadia</taxon>
        <taxon>Geobacterales</taxon>
        <taxon>Geobacteraceae</taxon>
        <taxon>Geoanaerobacter</taxon>
    </lineage>
</organism>
<keyword evidence="8 9" id="KW-0411">Iron-sulfur</keyword>